<dbReference type="EMBL" id="CP060096">
    <property type="protein sequence ID" value="QSZ28193.1"/>
    <property type="molecule type" value="Genomic_DNA"/>
</dbReference>
<dbReference type="RefSeq" id="WP_284680934.1">
    <property type="nucleotide sequence ID" value="NZ_CP060096.1"/>
</dbReference>
<proteinExistence type="predicted"/>
<evidence type="ECO:0000313" key="2">
    <source>
        <dbReference type="EMBL" id="QSZ28193.1"/>
    </source>
</evidence>
<dbReference type="KEGG" id="aaut:ACETAC_04925"/>
<protein>
    <submittedName>
        <fullName evidence="2">DUF2149 domain-containing protein</fullName>
    </submittedName>
</protein>
<dbReference type="AlphaFoldDB" id="A0A975GB91"/>
<evidence type="ECO:0000313" key="3">
    <source>
        <dbReference type="Proteomes" id="UP000671913"/>
    </source>
</evidence>
<keyword evidence="3" id="KW-1185">Reference proteome</keyword>
<keyword evidence="1" id="KW-0472">Membrane</keyword>
<sequence>MKKRNNTISRLEDDDEEFNPLAYVVNLADLMLVFACGLMVSLMLSWSGGKILPSELKKVIQMKEVTNQSEKIKGQAVQGKGELQKVGEAYKDPNTGKIFIIEK</sequence>
<dbReference type="Proteomes" id="UP000671913">
    <property type="component" value="Chromosome"/>
</dbReference>
<dbReference type="Pfam" id="PF09919">
    <property type="entry name" value="DUF2149"/>
    <property type="match status" value="1"/>
</dbReference>
<keyword evidence="1" id="KW-0812">Transmembrane</keyword>
<name>A0A975GB91_9THEO</name>
<evidence type="ECO:0000256" key="1">
    <source>
        <dbReference type="SAM" id="Phobius"/>
    </source>
</evidence>
<accession>A0A975GB91</accession>
<keyword evidence="1" id="KW-1133">Transmembrane helix</keyword>
<reference evidence="2" key="1">
    <citation type="submission" date="2020-08" db="EMBL/GenBank/DDBJ databases">
        <title>Genomic insights into the carbon and energy metabolism of the first obligate autotrophic acetogenic bacterium Aceticella autotrophica gen. nov., sp. nov.</title>
        <authorList>
            <person name="Toshchakov S.V."/>
            <person name="Elcheninov A.G."/>
            <person name="Kublanov I.V."/>
            <person name="Frolov E.N."/>
            <person name="Lebedinsky A.V."/>
        </authorList>
    </citation>
    <scope>NUCLEOTIDE SEQUENCE</scope>
    <source>
        <strain evidence="2">3443-3Ac</strain>
    </source>
</reference>
<gene>
    <name evidence="2" type="ORF">ACETAC_04925</name>
</gene>
<organism evidence="2 3">
    <name type="scientific">Aceticella autotrophica</name>
    <dbReference type="NCBI Taxonomy" id="2755338"/>
    <lineage>
        <taxon>Bacteria</taxon>
        <taxon>Bacillati</taxon>
        <taxon>Bacillota</taxon>
        <taxon>Clostridia</taxon>
        <taxon>Thermoanaerobacterales</taxon>
        <taxon>Thermoanaerobacteraceae</taxon>
        <taxon>Aceticella</taxon>
    </lineage>
</organism>
<dbReference type="InterPro" id="IPR018676">
    <property type="entry name" value="DUF2149"/>
</dbReference>
<feature type="transmembrane region" description="Helical" evidence="1">
    <location>
        <begin position="20"/>
        <end position="44"/>
    </location>
</feature>